<dbReference type="InterPro" id="IPR009057">
    <property type="entry name" value="Homeodomain-like_sf"/>
</dbReference>
<dbReference type="Proteomes" id="UP000499080">
    <property type="component" value="Unassembled WGS sequence"/>
</dbReference>
<dbReference type="GO" id="GO:0003677">
    <property type="term" value="F:DNA binding"/>
    <property type="evidence" value="ECO:0007669"/>
    <property type="project" value="InterPro"/>
</dbReference>
<comment type="caution">
    <text evidence="3">The sequence shown here is derived from an EMBL/GenBank/DDBJ whole genome shotgun (WGS) entry which is preliminary data.</text>
</comment>
<evidence type="ECO:0000313" key="4">
    <source>
        <dbReference type="Proteomes" id="UP000499080"/>
    </source>
</evidence>
<name>A0A4Y2PGH3_ARAVE</name>
<dbReference type="EMBL" id="BGPR01214692">
    <property type="protein sequence ID" value="GBN49580.1"/>
    <property type="molecule type" value="Genomic_DNA"/>
</dbReference>
<reference evidence="3 4" key="1">
    <citation type="journal article" date="2019" name="Sci. Rep.">
        <title>Orb-weaving spider Araneus ventricosus genome elucidates the spidroin gene catalogue.</title>
        <authorList>
            <person name="Kono N."/>
            <person name="Nakamura H."/>
            <person name="Ohtoshi R."/>
            <person name="Moran D.A.P."/>
            <person name="Shinohara A."/>
            <person name="Yoshida Y."/>
            <person name="Fujiwara M."/>
            <person name="Mori M."/>
            <person name="Tomita M."/>
            <person name="Arakawa K."/>
        </authorList>
    </citation>
    <scope>NUCLEOTIDE SEQUENCE [LARGE SCALE GENOMIC DNA]</scope>
</reference>
<sequence length="116" mass="13022">MRSRHCEGSCVQTVVRRPVAGRPRVTTPAEDRYIAVVAKRNQRSTSTRVTSMVTAAIGKTISATTVRRRLHMNGLYARVPRICVPLSVQSRGARLKWCCLHVNWTVSDCGSDYVHR</sequence>
<proteinExistence type="predicted"/>
<evidence type="ECO:0000259" key="2">
    <source>
        <dbReference type="Pfam" id="PF01498"/>
    </source>
</evidence>
<organism evidence="3 4">
    <name type="scientific">Araneus ventricosus</name>
    <name type="common">Orbweaver spider</name>
    <name type="synonym">Epeira ventricosa</name>
    <dbReference type="NCBI Taxonomy" id="182803"/>
    <lineage>
        <taxon>Eukaryota</taxon>
        <taxon>Metazoa</taxon>
        <taxon>Ecdysozoa</taxon>
        <taxon>Arthropoda</taxon>
        <taxon>Chelicerata</taxon>
        <taxon>Arachnida</taxon>
        <taxon>Araneae</taxon>
        <taxon>Araneomorphae</taxon>
        <taxon>Entelegynae</taxon>
        <taxon>Araneoidea</taxon>
        <taxon>Araneidae</taxon>
        <taxon>Araneus</taxon>
    </lineage>
</organism>
<dbReference type="GO" id="GO:0015074">
    <property type="term" value="P:DNA integration"/>
    <property type="evidence" value="ECO:0007669"/>
    <property type="project" value="InterPro"/>
</dbReference>
<dbReference type="GO" id="GO:0006313">
    <property type="term" value="P:DNA transposition"/>
    <property type="evidence" value="ECO:0007669"/>
    <property type="project" value="InterPro"/>
</dbReference>
<evidence type="ECO:0000313" key="3">
    <source>
        <dbReference type="EMBL" id="GBN49580.1"/>
    </source>
</evidence>
<comment type="subcellular location">
    <subcellularLocation>
        <location evidence="1">Nucleus</location>
    </subcellularLocation>
</comment>
<dbReference type="InterPro" id="IPR002492">
    <property type="entry name" value="Transposase_Tc1-like"/>
</dbReference>
<accession>A0A4Y2PGH3</accession>
<keyword evidence="4" id="KW-1185">Reference proteome</keyword>
<feature type="domain" description="Transposase Tc1-like" evidence="2">
    <location>
        <begin position="31"/>
        <end position="103"/>
    </location>
</feature>
<dbReference type="GO" id="GO:0005634">
    <property type="term" value="C:nucleus"/>
    <property type="evidence" value="ECO:0007669"/>
    <property type="project" value="UniProtKB-SubCell"/>
</dbReference>
<dbReference type="SUPFAM" id="SSF46689">
    <property type="entry name" value="Homeodomain-like"/>
    <property type="match status" value="1"/>
</dbReference>
<dbReference type="AlphaFoldDB" id="A0A4Y2PGH3"/>
<gene>
    <name evidence="3" type="ORF">AVEN_50964_1</name>
</gene>
<evidence type="ECO:0000256" key="1">
    <source>
        <dbReference type="ARBA" id="ARBA00004123"/>
    </source>
</evidence>
<dbReference type="OrthoDB" id="5151590at2759"/>
<dbReference type="Pfam" id="PF01498">
    <property type="entry name" value="HTH_Tnp_Tc3_2"/>
    <property type="match status" value="1"/>
</dbReference>
<protein>
    <recommendedName>
        <fullName evidence="2">Transposase Tc1-like domain-containing protein</fullName>
    </recommendedName>
</protein>